<evidence type="ECO:0000313" key="2">
    <source>
        <dbReference type="EMBL" id="MEB3347662.1"/>
    </source>
</evidence>
<proteinExistence type="predicted"/>
<dbReference type="Proteomes" id="UP001327027">
    <property type="component" value="Unassembled WGS sequence"/>
</dbReference>
<name>A0ABU6A0P9_9FLAO</name>
<comment type="caution">
    <text evidence="2">The sequence shown here is derived from an EMBL/GenBank/DDBJ whole genome shotgun (WGS) entry which is preliminary data.</text>
</comment>
<dbReference type="RefSeq" id="WP_324181685.1">
    <property type="nucleotide sequence ID" value="NZ_BAABAW010000014.1"/>
</dbReference>
<organism evidence="2 3">
    <name type="scientific">Aquimarina gracilis</name>
    <dbReference type="NCBI Taxonomy" id="874422"/>
    <lineage>
        <taxon>Bacteria</taxon>
        <taxon>Pseudomonadati</taxon>
        <taxon>Bacteroidota</taxon>
        <taxon>Flavobacteriia</taxon>
        <taxon>Flavobacteriales</taxon>
        <taxon>Flavobacteriaceae</taxon>
        <taxon>Aquimarina</taxon>
    </lineage>
</organism>
<protein>
    <recommendedName>
        <fullName evidence="4">Outer membrane beta-barrel domain-containing protein</fullName>
    </recommendedName>
</protein>
<evidence type="ECO:0008006" key="4">
    <source>
        <dbReference type="Google" id="ProtNLM"/>
    </source>
</evidence>
<gene>
    <name evidence="2" type="ORF">U6A24_19450</name>
</gene>
<feature type="compositionally biased region" description="Basic and acidic residues" evidence="1">
    <location>
        <begin position="28"/>
        <end position="38"/>
    </location>
</feature>
<sequence>MKRATLLFTTLVLSFNITQAQGKLEKAEESLAKKEQRNNRNSRSGNNDNDDDFSENNFLAETFGALLVEAVLYTSYYTIIEIPIETEYAASTASITKYPYFNATKGNYAYEWGEDTQVFRTTLSSRFISENSKLYGNHMNLDMRFLQRAGLEIDYLQLWEENTNFGSNSLAIYTALGKYHRVRTERFNAWWGLGAAYVDGEIDEWGFTYGLGAELFFTKPFSLETTFNQTFINEETVNKFTILLNYHVNRYKVSGGYEHLKIGSLDLSTFSVGVGVSF</sequence>
<reference evidence="2 3" key="1">
    <citation type="journal article" date="2013" name="Int. J. Syst. Evol. Microbiol.">
        <title>Aquimarina gracilis sp. nov., isolated from the gut microflora of a mussel, Mytilus coruscus, and emended description of Aquimarina spongiae.</title>
        <authorList>
            <person name="Park S.C."/>
            <person name="Choe H.N."/>
            <person name="Baik K.S."/>
            <person name="Seong C.N."/>
        </authorList>
    </citation>
    <scope>NUCLEOTIDE SEQUENCE [LARGE SCALE GENOMIC DNA]</scope>
    <source>
        <strain evidence="2 3">PSC32</strain>
    </source>
</reference>
<dbReference type="InterPro" id="IPR011250">
    <property type="entry name" value="OMP/PagP_B-barrel"/>
</dbReference>
<keyword evidence="3" id="KW-1185">Reference proteome</keyword>
<dbReference type="SUPFAM" id="SSF56925">
    <property type="entry name" value="OMPA-like"/>
    <property type="match status" value="1"/>
</dbReference>
<evidence type="ECO:0000256" key="1">
    <source>
        <dbReference type="SAM" id="MobiDB-lite"/>
    </source>
</evidence>
<accession>A0ABU6A0P9</accession>
<dbReference type="EMBL" id="JAYKLX010000009">
    <property type="protein sequence ID" value="MEB3347662.1"/>
    <property type="molecule type" value="Genomic_DNA"/>
</dbReference>
<evidence type="ECO:0000313" key="3">
    <source>
        <dbReference type="Proteomes" id="UP001327027"/>
    </source>
</evidence>
<feature type="region of interest" description="Disordered" evidence="1">
    <location>
        <begin position="28"/>
        <end position="52"/>
    </location>
</feature>